<reference evidence="1 2" key="1">
    <citation type="journal article" date="2015" name="Microbiome">
        <title>Genomic resolution of linkages in carbon, nitrogen, and sulfur cycling among widespread estuary sediment bacteria.</title>
        <authorList>
            <person name="Baker B.J."/>
            <person name="Lazar C.S."/>
            <person name="Teske A.P."/>
            <person name="Dick G.J."/>
        </authorList>
    </citation>
    <scope>NUCLEOTIDE SEQUENCE [LARGE SCALE GENOMIC DNA]</scope>
    <source>
        <strain evidence="1">DG_78</strain>
    </source>
</reference>
<dbReference type="AlphaFoldDB" id="A0A0S7YHE0"/>
<gene>
    <name evidence="1" type="ORF">AMJ52_02310</name>
</gene>
<organism evidence="1 2">
    <name type="scientific">candidate division TA06 bacterium DG_78</name>
    <dbReference type="NCBI Taxonomy" id="1703772"/>
    <lineage>
        <taxon>Bacteria</taxon>
        <taxon>Bacteria division TA06</taxon>
    </lineage>
</organism>
<evidence type="ECO:0000313" key="2">
    <source>
        <dbReference type="Proteomes" id="UP000051012"/>
    </source>
</evidence>
<dbReference type="Proteomes" id="UP000051012">
    <property type="component" value="Unassembled WGS sequence"/>
</dbReference>
<name>A0A0S7YHE0_UNCT6</name>
<proteinExistence type="predicted"/>
<evidence type="ECO:0000313" key="1">
    <source>
        <dbReference type="EMBL" id="KPJ73994.1"/>
    </source>
</evidence>
<comment type="caution">
    <text evidence="1">The sequence shown here is derived from an EMBL/GenBank/DDBJ whole genome shotgun (WGS) entry which is preliminary data.</text>
</comment>
<protein>
    <submittedName>
        <fullName evidence="1">Uncharacterized protein</fullName>
    </submittedName>
</protein>
<dbReference type="EMBL" id="LJNI01000019">
    <property type="protein sequence ID" value="KPJ73994.1"/>
    <property type="molecule type" value="Genomic_DNA"/>
</dbReference>
<accession>A0A0S7YHE0</accession>
<sequence length="235" mass="27754">MILLIEPDKGIRKKLGDLLSRERIICVSNATETMEMVCKFKNKFDLIIANVRFLRAVVTQDKLTRLCQKLYIEIPPILGYFIKEDREFKEEFEKIYKGYQSIEYDEKNTTFPDQYIRTVQELYPGVIVDVSKANQSWQKSEPSVELADLRTWLEKEGFVPEVEKSKHEEAKEALKDIIPAMENVLSDGIVEKKKELQTSDENIDYKEKYFVLKKKYEKLLKYVRAWSVLLKKHKT</sequence>